<dbReference type="GO" id="GO:0045277">
    <property type="term" value="C:respiratory chain complex IV"/>
    <property type="evidence" value="ECO:0007669"/>
    <property type="project" value="InterPro"/>
</dbReference>
<dbReference type="InterPro" id="IPR036548">
    <property type="entry name" value="Cyt_c_oxidase_su8_sf"/>
</dbReference>
<dbReference type="GO" id="GO:0005743">
    <property type="term" value="C:mitochondrial inner membrane"/>
    <property type="evidence" value="ECO:0007669"/>
    <property type="project" value="UniProtKB-SubCell"/>
</dbReference>
<evidence type="ECO:0000256" key="5">
    <source>
        <dbReference type="ARBA" id="ARBA00022792"/>
    </source>
</evidence>
<evidence type="ECO:0000313" key="12">
    <source>
        <dbReference type="Proteomes" id="UP000694397"/>
    </source>
</evidence>
<evidence type="ECO:0000256" key="2">
    <source>
        <dbReference type="ARBA" id="ARBA00004673"/>
    </source>
</evidence>
<name>A0A8C9RNN9_SCLFO</name>
<proteinExistence type="inferred from homology"/>
<comment type="similarity">
    <text evidence="3">Belongs to the cytochrome c oxidase VIII family.</text>
</comment>
<dbReference type="Pfam" id="PF02285">
    <property type="entry name" value="COX8"/>
    <property type="match status" value="1"/>
</dbReference>
<dbReference type="GO" id="GO:0006123">
    <property type="term" value="P:mitochondrial electron transport, cytochrome c to oxygen"/>
    <property type="evidence" value="ECO:0007669"/>
    <property type="project" value="InterPro"/>
</dbReference>
<keyword evidence="8" id="KW-0496">Mitochondrion</keyword>
<dbReference type="Ensembl" id="ENSSFOT00015020244.2">
    <property type="protein sequence ID" value="ENSSFOP00015020014.2"/>
    <property type="gene ID" value="ENSSFOG00015012883.2"/>
</dbReference>
<evidence type="ECO:0000256" key="3">
    <source>
        <dbReference type="ARBA" id="ARBA00010117"/>
    </source>
</evidence>
<organism evidence="11 12">
    <name type="scientific">Scleropages formosus</name>
    <name type="common">Asian bonytongue</name>
    <name type="synonym">Osteoglossum formosum</name>
    <dbReference type="NCBI Taxonomy" id="113540"/>
    <lineage>
        <taxon>Eukaryota</taxon>
        <taxon>Metazoa</taxon>
        <taxon>Chordata</taxon>
        <taxon>Craniata</taxon>
        <taxon>Vertebrata</taxon>
        <taxon>Euteleostomi</taxon>
        <taxon>Actinopterygii</taxon>
        <taxon>Neopterygii</taxon>
        <taxon>Teleostei</taxon>
        <taxon>Osteoglossocephala</taxon>
        <taxon>Osteoglossomorpha</taxon>
        <taxon>Osteoglossiformes</taxon>
        <taxon>Osteoglossidae</taxon>
        <taxon>Scleropages</taxon>
    </lineage>
</organism>
<keyword evidence="4 10" id="KW-0812">Transmembrane</keyword>
<dbReference type="GeneTree" id="ENSGT01140000283041"/>
<evidence type="ECO:0000256" key="1">
    <source>
        <dbReference type="ARBA" id="ARBA00004434"/>
    </source>
</evidence>
<dbReference type="Proteomes" id="UP000694397">
    <property type="component" value="Chromosome 8"/>
</dbReference>
<keyword evidence="12" id="KW-1185">Reference proteome</keyword>
<reference evidence="11" key="2">
    <citation type="submission" date="2025-08" db="UniProtKB">
        <authorList>
            <consortium name="Ensembl"/>
        </authorList>
    </citation>
    <scope>IDENTIFICATION</scope>
</reference>
<evidence type="ECO:0000256" key="4">
    <source>
        <dbReference type="ARBA" id="ARBA00022692"/>
    </source>
</evidence>
<sequence>CLLLHYVLLQRAIFSLEGFHQVTMFTVSFSPQQSVLVMSVFAATLLAPAGWILHHIPKYRHRDAVHLPEDAVTSPPFRNCR</sequence>
<evidence type="ECO:0000313" key="11">
    <source>
        <dbReference type="Ensembl" id="ENSSFOP00015020014.2"/>
    </source>
</evidence>
<reference evidence="11 12" key="1">
    <citation type="submission" date="2019-04" db="EMBL/GenBank/DDBJ databases">
        <authorList>
            <consortium name="Wellcome Sanger Institute Data Sharing"/>
        </authorList>
    </citation>
    <scope>NUCLEOTIDE SEQUENCE [LARGE SCALE GENOMIC DNA]</scope>
</reference>
<evidence type="ECO:0000256" key="9">
    <source>
        <dbReference type="ARBA" id="ARBA00023136"/>
    </source>
</evidence>
<dbReference type="Gene3D" id="4.10.81.10">
    <property type="entry name" value="Cytochrome c oxidase, subunit 8"/>
    <property type="match status" value="1"/>
</dbReference>
<dbReference type="SUPFAM" id="SSF81431">
    <property type="entry name" value="Mitochondrial cytochrome c oxidase subunit VIIIb (aka IX)"/>
    <property type="match status" value="1"/>
</dbReference>
<dbReference type="InterPro" id="IPR003205">
    <property type="entry name" value="Cyt_c_oxidase_su8"/>
</dbReference>
<evidence type="ECO:0000256" key="6">
    <source>
        <dbReference type="ARBA" id="ARBA00022946"/>
    </source>
</evidence>
<comment type="pathway">
    <text evidence="2">Energy metabolism; oxidative phosphorylation.</text>
</comment>
<accession>A0A8C9RNN9</accession>
<keyword evidence="6" id="KW-0809">Transit peptide</keyword>
<evidence type="ECO:0000256" key="10">
    <source>
        <dbReference type="SAM" id="Phobius"/>
    </source>
</evidence>
<feature type="transmembrane region" description="Helical" evidence="10">
    <location>
        <begin position="34"/>
        <end position="53"/>
    </location>
</feature>
<keyword evidence="5" id="KW-0999">Mitochondrion inner membrane</keyword>
<protein>
    <submittedName>
        <fullName evidence="11">Uncharacterized protein</fullName>
    </submittedName>
</protein>
<reference evidence="11" key="3">
    <citation type="submission" date="2025-09" db="UniProtKB">
        <authorList>
            <consortium name="Ensembl"/>
        </authorList>
    </citation>
    <scope>IDENTIFICATION</scope>
</reference>
<dbReference type="UniPathway" id="UPA00705"/>
<comment type="subcellular location">
    <subcellularLocation>
        <location evidence="1">Mitochondrion inner membrane</location>
        <topology evidence="1">Single-pass membrane protein</topology>
    </subcellularLocation>
</comment>
<evidence type="ECO:0000256" key="8">
    <source>
        <dbReference type="ARBA" id="ARBA00023128"/>
    </source>
</evidence>
<keyword evidence="9 10" id="KW-0472">Membrane</keyword>
<dbReference type="OrthoDB" id="8931496at2759"/>
<keyword evidence="7 10" id="KW-1133">Transmembrane helix</keyword>
<evidence type="ECO:0000256" key="7">
    <source>
        <dbReference type="ARBA" id="ARBA00022989"/>
    </source>
</evidence>
<dbReference type="AlphaFoldDB" id="A0A8C9RNN9"/>